<dbReference type="InterPro" id="IPR012659">
    <property type="entry name" value="CHP02444"/>
</dbReference>
<reference evidence="1" key="1">
    <citation type="journal article" date="2014" name="Int. J. Syst. Evol. Microbiol.">
        <title>Complete genome sequence of Corynebacterium casei LMG S-19264T (=DSM 44701T), isolated from a smear-ripened cheese.</title>
        <authorList>
            <consortium name="US DOE Joint Genome Institute (JGI-PGF)"/>
            <person name="Walter F."/>
            <person name="Albersmeier A."/>
            <person name="Kalinowski J."/>
            <person name="Ruckert C."/>
        </authorList>
    </citation>
    <scope>NUCLEOTIDE SEQUENCE</scope>
    <source>
        <strain evidence="1">NBRC 110023</strain>
    </source>
</reference>
<evidence type="ECO:0008006" key="3">
    <source>
        <dbReference type="Google" id="ProtNLM"/>
    </source>
</evidence>
<evidence type="ECO:0000313" key="1">
    <source>
        <dbReference type="EMBL" id="GLR71434.1"/>
    </source>
</evidence>
<dbReference type="NCBIfam" id="TIGR02444">
    <property type="entry name" value="TIGR02444 family protein"/>
    <property type="match status" value="1"/>
</dbReference>
<reference evidence="1" key="2">
    <citation type="submission" date="2023-01" db="EMBL/GenBank/DDBJ databases">
        <title>Draft genome sequence of Agaribacter marinus strain NBRC 110023.</title>
        <authorList>
            <person name="Sun Q."/>
            <person name="Mori K."/>
        </authorList>
    </citation>
    <scope>NUCLEOTIDE SEQUENCE</scope>
    <source>
        <strain evidence="1">NBRC 110023</strain>
    </source>
</reference>
<name>A0AA37WKE3_9ALTE</name>
<organism evidence="1 2">
    <name type="scientific">Agaribacter marinus</name>
    <dbReference type="NCBI Taxonomy" id="1431249"/>
    <lineage>
        <taxon>Bacteria</taxon>
        <taxon>Pseudomonadati</taxon>
        <taxon>Pseudomonadota</taxon>
        <taxon>Gammaproteobacteria</taxon>
        <taxon>Alteromonadales</taxon>
        <taxon>Alteromonadaceae</taxon>
        <taxon>Agaribacter</taxon>
    </lineage>
</organism>
<dbReference type="AlphaFoldDB" id="A0AA37WKE3"/>
<keyword evidence="2" id="KW-1185">Reference proteome</keyword>
<gene>
    <name evidence="1" type="ORF">GCM10007852_23420</name>
</gene>
<proteinExistence type="predicted"/>
<dbReference type="EMBL" id="BSOT01000006">
    <property type="protein sequence ID" value="GLR71434.1"/>
    <property type="molecule type" value="Genomic_DNA"/>
</dbReference>
<accession>A0AA37WKE3</accession>
<comment type="caution">
    <text evidence="1">The sequence shown here is derived from an EMBL/GenBank/DDBJ whole genome shotgun (WGS) entry which is preliminary data.</text>
</comment>
<dbReference type="RefSeq" id="WP_284217793.1">
    <property type="nucleotide sequence ID" value="NZ_BSOT01000006.1"/>
</dbReference>
<dbReference type="Pfam" id="PF09523">
    <property type="entry name" value="DUF2390"/>
    <property type="match status" value="1"/>
</dbReference>
<protein>
    <recommendedName>
        <fullName evidence="3">TIGR02444 family protein</fullName>
    </recommendedName>
</protein>
<dbReference type="Proteomes" id="UP001156601">
    <property type="component" value="Unassembled WGS sequence"/>
</dbReference>
<sequence length="155" mass="17772">MIPVDEFWQYSINTYRKKDVKRACLILQDELNANVNVLLFCMYLADKKTAISAEALQYLQHLIQASDDQIKAHREKRKALKTMGGDLYKKALDEELKMERAIQDILLEAFSSAELPMRNTDSFSQAIKGYLLSFDKTLVFESTHIHAINTLAANI</sequence>
<evidence type="ECO:0000313" key="2">
    <source>
        <dbReference type="Proteomes" id="UP001156601"/>
    </source>
</evidence>